<dbReference type="PANTHER" id="PTHR19879">
    <property type="entry name" value="TRANSCRIPTION INITIATION FACTOR TFIID"/>
    <property type="match status" value="1"/>
</dbReference>
<gene>
    <name evidence="4" type="ORF">GCM10023191_042260</name>
</gene>
<dbReference type="Proteomes" id="UP001500503">
    <property type="component" value="Unassembled WGS sequence"/>
</dbReference>
<evidence type="ECO:0000313" key="4">
    <source>
        <dbReference type="EMBL" id="GAA4497950.1"/>
    </source>
</evidence>
<dbReference type="InterPro" id="IPR015943">
    <property type="entry name" value="WD40/YVTN_repeat-like_dom_sf"/>
</dbReference>
<accession>A0ABP8Q5N4</accession>
<feature type="compositionally biased region" description="Basic residues" evidence="1">
    <location>
        <begin position="1311"/>
        <end position="1322"/>
    </location>
</feature>
<reference evidence="5" key="1">
    <citation type="journal article" date="2019" name="Int. J. Syst. Evol. Microbiol.">
        <title>The Global Catalogue of Microorganisms (GCM) 10K type strain sequencing project: providing services to taxonomists for standard genome sequencing and annotation.</title>
        <authorList>
            <consortium name="The Broad Institute Genomics Platform"/>
            <consortium name="The Broad Institute Genome Sequencing Center for Infectious Disease"/>
            <person name="Wu L."/>
            <person name="Ma J."/>
        </authorList>
    </citation>
    <scope>NUCLEOTIDE SEQUENCE [LARGE SCALE GENOMIC DNA]</scope>
    <source>
        <strain evidence="5">JCM 17933</strain>
    </source>
</reference>
<dbReference type="InterPro" id="IPR027417">
    <property type="entry name" value="P-loop_NTPase"/>
</dbReference>
<dbReference type="PANTHER" id="PTHR19879:SF9">
    <property type="entry name" value="TRANSCRIPTION INITIATION FACTOR TFIID SUBUNIT 5"/>
    <property type="match status" value="1"/>
</dbReference>
<keyword evidence="5" id="KW-1185">Reference proteome</keyword>
<organism evidence="4 5">
    <name type="scientific">Actinoallomurus oryzae</name>
    <dbReference type="NCBI Taxonomy" id="502180"/>
    <lineage>
        <taxon>Bacteria</taxon>
        <taxon>Bacillati</taxon>
        <taxon>Actinomycetota</taxon>
        <taxon>Actinomycetes</taxon>
        <taxon>Streptosporangiales</taxon>
        <taxon>Thermomonosporaceae</taxon>
        <taxon>Actinoallomurus</taxon>
    </lineage>
</organism>
<sequence length="1322" mass="139807">MSDYGNAVESHGSYALSVVRVLDHAGMVAGAGFLVAPDVVATCAHVVTVAADGGPPAEPVVVDFPMARAAGGPPPRGLARVTRWAPTEEDGSGDVALLRLETAAPPGARVPPMRGGGDLWDHEFHVFGFPADMADGVWATGRIRDVQGTGWLQLQGAATDQGIDEGYSGSPVWDATVGAVVGMTVARDRDRATTTAYVVPMAQVLGLDPDLLPCPYQGLAPFDEEYAAFFHGRDEDVGRLVTAARRHSVVAVAGRSGVGKSSLVRAGLLPVLRREGAAIAECRLGPDAATSLAAALAGPLNLDAASLAERLRAGHEPPVAPRPVVLFMDQFEEAITTDPEGARELLSLAVSLAGDTGLRVVLTLRWESLGSLLTPELAAMFEDSTVFVTAMSRRGLREAIVRPAEYAPGLHFEDGLVERILDDAGSEPGRLPLVESLLTELWRGRRGGSLTLRDYEALGGVNGALIQLAERAVVDHGAVRRLLTLLARPAGDDFVRRPVALGRLDPELFQTAQRLAADRLVVIGSAPDGTATVELAHQALIEHWPRLREWLIEDRDFLSWLHRLETHYQQWKAAAQDPGALLRGTALAASLEWTRTRAGDVPPEAHGYVRLSHRRQRRDVRRWRLVTAMLAVLVVAAGTLAAVAVDRGEHIRHQRDAAGAEALGQRAAQRASTDPVTAAQLALAAYGTVPGNLTARTALAREYLAMRSVDAVYPGLAPTTVDGMAVSDDGRTAVTAGGDRIIVLIGLAGGAPVRRWEPPGIPQGAKVHLSPDGRRLAATAPGRSVLLWDIARRTGPETMPTPGALAAFSPDGRRLAWLDGRHLTVRDLDRGTDSEDTVTPATILALTGDPGRVVLGHGHTLTVSGGRRLPSGSFLAAHGAEVVSCVKGHGVLGRARLTVTAAGTGRRVTGFSLISSACPTDADQTTLNNGFLVEDVDQPGGGAVLVKVTDLRTGRAYTASTPPRQGTTVVFHGATGPVLLVAQHGSLLRIGRMNPDWFASLPGNWTSEPSVDGRYVIVRPVDESGVVEVHDRTSGARLGRVTVPGERGLELEHSLLLVVRVKAGVRLTLYSLPTLRQEAAYDLPLPGDTTAEPDVLAAVRNGRFVVVADGLLAVWDTRTHRMIGDPTRLGPPVARSEFRPGHEEQVAVADGSGSVRLWDVSSRRVVTTVHADAASGPVFDATGDRFAALTPQHGVRVWRVESGRPEGPAVPVSGIIGFTSDGYLVVSPENGVATFVDIHSGQAGDPLVLPSFDSGQTVKRGSLQLGTVNSIVPVAVPVDAERWFDGLCAAADRPFTAAERALLPPGSSARRPCHRPGARSGR</sequence>
<proteinExistence type="predicted"/>
<name>A0ABP8Q5N4_9ACTN</name>
<dbReference type="SUPFAM" id="SSF50494">
    <property type="entry name" value="Trypsin-like serine proteases"/>
    <property type="match status" value="1"/>
</dbReference>
<evidence type="ECO:0000259" key="3">
    <source>
        <dbReference type="Pfam" id="PF20703"/>
    </source>
</evidence>
<evidence type="ECO:0000256" key="2">
    <source>
        <dbReference type="SAM" id="Phobius"/>
    </source>
</evidence>
<feature type="domain" description="Novel STAND NTPase 1" evidence="3">
    <location>
        <begin position="215"/>
        <end position="578"/>
    </location>
</feature>
<dbReference type="RefSeq" id="WP_345466262.1">
    <property type="nucleotide sequence ID" value="NZ_BAABHF010000023.1"/>
</dbReference>
<keyword evidence="2" id="KW-0812">Transmembrane</keyword>
<dbReference type="SUPFAM" id="SSF52540">
    <property type="entry name" value="P-loop containing nucleoside triphosphate hydrolases"/>
    <property type="match status" value="1"/>
</dbReference>
<dbReference type="InterPro" id="IPR043504">
    <property type="entry name" value="Peptidase_S1_PA_chymotrypsin"/>
</dbReference>
<dbReference type="SUPFAM" id="SSF50998">
    <property type="entry name" value="Quinoprotein alcohol dehydrogenase-like"/>
    <property type="match status" value="1"/>
</dbReference>
<dbReference type="Gene3D" id="2.40.10.10">
    <property type="entry name" value="Trypsin-like serine proteases"/>
    <property type="match status" value="2"/>
</dbReference>
<evidence type="ECO:0000313" key="5">
    <source>
        <dbReference type="Proteomes" id="UP001500503"/>
    </source>
</evidence>
<dbReference type="InterPro" id="IPR009003">
    <property type="entry name" value="Peptidase_S1_PA"/>
</dbReference>
<dbReference type="Gene3D" id="2.130.10.10">
    <property type="entry name" value="YVTN repeat-like/Quinoprotein amine dehydrogenase"/>
    <property type="match status" value="2"/>
</dbReference>
<feature type="region of interest" description="Disordered" evidence="1">
    <location>
        <begin position="1303"/>
        <end position="1322"/>
    </location>
</feature>
<dbReference type="EMBL" id="BAABHF010000023">
    <property type="protein sequence ID" value="GAA4497950.1"/>
    <property type="molecule type" value="Genomic_DNA"/>
</dbReference>
<protein>
    <recommendedName>
        <fullName evidence="3">Novel STAND NTPase 1 domain-containing protein</fullName>
    </recommendedName>
</protein>
<dbReference type="InterPro" id="IPR011047">
    <property type="entry name" value="Quinoprotein_ADH-like_sf"/>
</dbReference>
<dbReference type="Pfam" id="PF20703">
    <property type="entry name" value="nSTAND1"/>
    <property type="match status" value="1"/>
</dbReference>
<dbReference type="InterPro" id="IPR049052">
    <property type="entry name" value="nSTAND1"/>
</dbReference>
<feature type="transmembrane region" description="Helical" evidence="2">
    <location>
        <begin position="623"/>
        <end position="645"/>
    </location>
</feature>
<keyword evidence="2" id="KW-1133">Transmembrane helix</keyword>
<comment type="caution">
    <text evidence="4">The sequence shown here is derived from an EMBL/GenBank/DDBJ whole genome shotgun (WGS) entry which is preliminary data.</text>
</comment>
<keyword evidence="2" id="KW-0472">Membrane</keyword>
<dbReference type="InterPro" id="IPR036322">
    <property type="entry name" value="WD40_repeat_dom_sf"/>
</dbReference>
<evidence type="ECO:0000256" key="1">
    <source>
        <dbReference type="SAM" id="MobiDB-lite"/>
    </source>
</evidence>
<dbReference type="SUPFAM" id="SSF50978">
    <property type="entry name" value="WD40 repeat-like"/>
    <property type="match status" value="1"/>
</dbReference>